<dbReference type="GO" id="GO:0007286">
    <property type="term" value="P:spermatid development"/>
    <property type="evidence" value="ECO:0007669"/>
    <property type="project" value="InterPro"/>
</dbReference>
<dbReference type="Pfam" id="PF00841">
    <property type="entry name" value="Protamine_P2"/>
    <property type="match status" value="1"/>
</dbReference>
<evidence type="ECO:0000256" key="12">
    <source>
        <dbReference type="ARBA" id="ARBA00023067"/>
    </source>
</evidence>
<dbReference type="PANTHER" id="PTHR21341:SF2">
    <property type="entry name" value="PROTAMINE-2"/>
    <property type="match status" value="1"/>
</dbReference>
<comment type="function">
    <text evidence="1">Protamines substitute for histones in the chromatin of sperm during the haploid phase of spermatogenesis. They compact sperm DNA into a highly condensed, stable and inactive complex.</text>
</comment>
<evidence type="ECO:0000256" key="1">
    <source>
        <dbReference type="ARBA" id="ARBA00003419"/>
    </source>
</evidence>
<keyword evidence="15" id="KW-0544">Nucleosome core</keyword>
<evidence type="ECO:0000256" key="2">
    <source>
        <dbReference type="ARBA" id="ARBA00004123"/>
    </source>
</evidence>
<evidence type="ECO:0000256" key="18">
    <source>
        <dbReference type="SAM" id="MobiDB-lite"/>
    </source>
</evidence>
<dbReference type="GO" id="GO:0000786">
    <property type="term" value="C:nucleosome"/>
    <property type="evidence" value="ECO:0007669"/>
    <property type="project" value="UniProtKB-KW"/>
</dbReference>
<accession>A0A9W2UV38</accession>
<dbReference type="RefSeq" id="XP_053750259.1">
    <property type="nucleotide sequence ID" value="XM_053894284.1"/>
</dbReference>
<comment type="similarity">
    <text evidence="4">Belongs to the protamine P2 family.</text>
</comment>
<name>A0A9W2UV38_PANPR</name>
<proteinExistence type="inferred from homology"/>
<protein>
    <recommendedName>
        <fullName evidence="6">Protamine-2</fullName>
    </recommendedName>
    <alternativeName>
        <fullName evidence="16">Sperm histone P2</fullName>
    </alternativeName>
    <alternativeName>
        <fullName evidence="17">Sperm protamine P2</fullName>
    </alternativeName>
</protein>
<evidence type="ECO:0000313" key="19">
    <source>
        <dbReference type="Proteomes" id="UP001165780"/>
    </source>
</evidence>
<dbReference type="InterPro" id="IPR000492">
    <property type="entry name" value="PRM2"/>
</dbReference>
<evidence type="ECO:0000256" key="3">
    <source>
        <dbReference type="ARBA" id="ARBA00004286"/>
    </source>
</evidence>
<keyword evidence="10" id="KW-0221">Differentiation</keyword>
<feature type="compositionally biased region" description="Basic and acidic residues" evidence="18">
    <location>
        <begin position="8"/>
        <end position="30"/>
    </location>
</feature>
<comment type="subcellular location">
    <subcellularLocation>
        <location evidence="3">Chromosome</location>
    </subcellularLocation>
    <subcellularLocation>
        <location evidence="2">Nucleus</location>
    </subcellularLocation>
</comment>
<gene>
    <name evidence="20" type="primary">PRM2</name>
</gene>
<evidence type="ECO:0000256" key="6">
    <source>
        <dbReference type="ARBA" id="ARBA00017629"/>
    </source>
</evidence>
<dbReference type="GO" id="GO:0030261">
    <property type="term" value="P:chromosome condensation"/>
    <property type="evidence" value="ECO:0007669"/>
    <property type="project" value="UniProtKB-KW"/>
</dbReference>
<evidence type="ECO:0000256" key="9">
    <source>
        <dbReference type="ARBA" id="ARBA00022553"/>
    </source>
</evidence>
<sequence length="100" mass="12319">MVRCCRKSPSEHPQQGREHGQHECQDKEQEQAVNAEDIQVDQRTHKDCCCRHRRSSQRRRYRARRRRRCSCRRRRSQRGACRSRTGGHRRVRTRRCQRRH</sequence>
<dbReference type="PANTHER" id="PTHR21341">
    <property type="entry name" value="PROTAMINE-2"/>
    <property type="match status" value="1"/>
</dbReference>
<evidence type="ECO:0000256" key="13">
    <source>
        <dbReference type="ARBA" id="ARBA00023125"/>
    </source>
</evidence>
<dbReference type="GO" id="GO:0005634">
    <property type="term" value="C:nucleus"/>
    <property type="evidence" value="ECO:0007669"/>
    <property type="project" value="UniProtKB-SubCell"/>
</dbReference>
<comment type="subunit">
    <text evidence="5">Interacts with TDRP.</text>
</comment>
<dbReference type="GeneID" id="128774851"/>
<organism evidence="19 20">
    <name type="scientific">Panthera pardus</name>
    <name type="common">Leopard</name>
    <name type="synonym">Felis pardus</name>
    <dbReference type="NCBI Taxonomy" id="9691"/>
    <lineage>
        <taxon>Eukaryota</taxon>
        <taxon>Metazoa</taxon>
        <taxon>Chordata</taxon>
        <taxon>Craniata</taxon>
        <taxon>Vertebrata</taxon>
        <taxon>Euteleostomi</taxon>
        <taxon>Mammalia</taxon>
        <taxon>Eutheria</taxon>
        <taxon>Laurasiatheria</taxon>
        <taxon>Carnivora</taxon>
        <taxon>Feliformia</taxon>
        <taxon>Felidae</taxon>
        <taxon>Pantherinae</taxon>
        <taxon>Panthera</taxon>
    </lineage>
</organism>
<evidence type="ECO:0000256" key="7">
    <source>
        <dbReference type="ARBA" id="ARBA00022454"/>
    </source>
</evidence>
<keyword evidence="12" id="KW-0226">DNA condensation</keyword>
<feature type="region of interest" description="Disordered" evidence="18">
    <location>
        <begin position="1"/>
        <end position="30"/>
    </location>
</feature>
<dbReference type="GO" id="GO:0006997">
    <property type="term" value="P:nucleus organization"/>
    <property type="evidence" value="ECO:0007669"/>
    <property type="project" value="TreeGrafter"/>
</dbReference>
<keyword evidence="13" id="KW-0238">DNA-binding</keyword>
<dbReference type="GO" id="GO:0003677">
    <property type="term" value="F:DNA binding"/>
    <property type="evidence" value="ECO:0007669"/>
    <property type="project" value="UniProtKB-KW"/>
</dbReference>
<evidence type="ECO:0000256" key="11">
    <source>
        <dbReference type="ARBA" id="ARBA00022871"/>
    </source>
</evidence>
<feature type="compositionally biased region" description="Basic residues" evidence="18">
    <location>
        <begin position="85"/>
        <end position="100"/>
    </location>
</feature>
<reference evidence="20" key="1">
    <citation type="submission" date="2025-08" db="UniProtKB">
        <authorList>
            <consortium name="RefSeq"/>
        </authorList>
    </citation>
    <scope>IDENTIFICATION</scope>
    <source>
        <tissue evidence="20">Whole blood</tissue>
    </source>
</reference>
<keyword evidence="14" id="KW-0539">Nucleus</keyword>
<evidence type="ECO:0000256" key="14">
    <source>
        <dbReference type="ARBA" id="ARBA00023242"/>
    </source>
</evidence>
<keyword evidence="7" id="KW-0158">Chromosome</keyword>
<evidence type="ECO:0000256" key="5">
    <source>
        <dbReference type="ARBA" id="ARBA00011430"/>
    </source>
</evidence>
<keyword evidence="11" id="KW-0744">Spermatogenesis</keyword>
<evidence type="ECO:0000313" key="20">
    <source>
        <dbReference type="RefSeq" id="XP_053750259.1"/>
    </source>
</evidence>
<feature type="region of interest" description="Disordered" evidence="18">
    <location>
        <begin position="74"/>
        <end position="100"/>
    </location>
</feature>
<evidence type="ECO:0000256" key="10">
    <source>
        <dbReference type="ARBA" id="ARBA00022782"/>
    </source>
</evidence>
<evidence type="ECO:0000256" key="16">
    <source>
        <dbReference type="ARBA" id="ARBA00031947"/>
    </source>
</evidence>
<evidence type="ECO:0000256" key="8">
    <source>
        <dbReference type="ARBA" id="ARBA00022473"/>
    </source>
</evidence>
<keyword evidence="9" id="KW-0597">Phosphoprotein</keyword>
<dbReference type="Proteomes" id="UP001165780">
    <property type="component" value="Unplaced"/>
</dbReference>
<evidence type="ECO:0000256" key="17">
    <source>
        <dbReference type="ARBA" id="ARBA00032889"/>
    </source>
</evidence>
<keyword evidence="8" id="KW-0217">Developmental protein</keyword>
<evidence type="ECO:0000256" key="4">
    <source>
        <dbReference type="ARBA" id="ARBA00008365"/>
    </source>
</evidence>
<keyword evidence="19" id="KW-1185">Reference proteome</keyword>
<dbReference type="CTD" id="5620"/>
<dbReference type="AlphaFoldDB" id="A0A9W2UV38"/>
<evidence type="ECO:0000256" key="15">
    <source>
        <dbReference type="ARBA" id="ARBA00023269"/>
    </source>
</evidence>